<gene>
    <name evidence="1" type="ORF">PCOR1329_LOCUS37245</name>
</gene>
<protein>
    <submittedName>
        <fullName evidence="1">Uncharacterized protein</fullName>
    </submittedName>
</protein>
<organism evidence="1 2">
    <name type="scientific">Prorocentrum cordatum</name>
    <dbReference type="NCBI Taxonomy" id="2364126"/>
    <lineage>
        <taxon>Eukaryota</taxon>
        <taxon>Sar</taxon>
        <taxon>Alveolata</taxon>
        <taxon>Dinophyceae</taxon>
        <taxon>Prorocentrales</taxon>
        <taxon>Prorocentraceae</taxon>
        <taxon>Prorocentrum</taxon>
    </lineage>
</organism>
<reference evidence="1" key="1">
    <citation type="submission" date="2023-10" db="EMBL/GenBank/DDBJ databases">
        <authorList>
            <person name="Chen Y."/>
            <person name="Shah S."/>
            <person name="Dougan E. K."/>
            <person name="Thang M."/>
            <person name="Chan C."/>
        </authorList>
    </citation>
    <scope>NUCLEOTIDE SEQUENCE [LARGE SCALE GENOMIC DNA]</scope>
</reference>
<keyword evidence="2" id="KW-1185">Reference proteome</keyword>
<accession>A0ABN9TBA7</accession>
<name>A0ABN9TBA7_9DINO</name>
<dbReference type="EMBL" id="CAUYUJ010014516">
    <property type="protein sequence ID" value="CAK0842348.1"/>
    <property type="molecule type" value="Genomic_DNA"/>
</dbReference>
<comment type="caution">
    <text evidence="1">The sequence shown here is derived from an EMBL/GenBank/DDBJ whole genome shotgun (WGS) entry which is preliminary data.</text>
</comment>
<dbReference type="Proteomes" id="UP001189429">
    <property type="component" value="Unassembled WGS sequence"/>
</dbReference>
<sequence length="113" mass="12208">MLQALLMQASFDGDSIVRVTFGGLERYQIYARTTSRLADMYDQLTREHLAGRLGPGLARVAVVLPEGWLLSSVSAEEMFASVFGASLPGSHSFKEAKSSSVVLVAQEAFHGTD</sequence>
<proteinExistence type="predicted"/>
<evidence type="ECO:0000313" key="2">
    <source>
        <dbReference type="Proteomes" id="UP001189429"/>
    </source>
</evidence>
<evidence type="ECO:0000313" key="1">
    <source>
        <dbReference type="EMBL" id="CAK0842348.1"/>
    </source>
</evidence>